<dbReference type="Pfam" id="PF17168">
    <property type="entry name" value="DUF5127"/>
    <property type="match status" value="1"/>
</dbReference>
<feature type="domain" description="Glutaminase A central" evidence="2">
    <location>
        <begin position="341"/>
        <end position="685"/>
    </location>
</feature>
<dbReference type="VEuPathDB" id="FungiDB:CCM_08485"/>
<dbReference type="GO" id="GO:0005975">
    <property type="term" value="P:carbohydrate metabolic process"/>
    <property type="evidence" value="ECO:0007669"/>
    <property type="project" value="InterPro"/>
</dbReference>
<gene>
    <name evidence="4" type="ORF">A9K55_002082</name>
</gene>
<accession>A0A2H4SRR0</accession>
<dbReference type="OrthoDB" id="431715at2759"/>
<feature type="domain" description="Glutaminase A N-terminal" evidence="3">
    <location>
        <begin position="105"/>
        <end position="335"/>
    </location>
</feature>
<reference evidence="4 5" key="1">
    <citation type="journal article" date="2017" name="BMC Genomics">
        <title>Chromosome level assembly and secondary metabolite potential of the parasitic fungus Cordyceps militaris.</title>
        <authorList>
            <person name="Kramer G.J."/>
            <person name="Nodwell J.R."/>
        </authorList>
    </citation>
    <scope>NUCLEOTIDE SEQUENCE [LARGE SCALE GENOMIC DNA]</scope>
    <source>
        <strain evidence="4 5">ATCC 34164</strain>
    </source>
</reference>
<dbReference type="Pfam" id="PF16335">
    <property type="entry name" value="GtaA_6_Hairpin"/>
    <property type="match status" value="1"/>
</dbReference>
<evidence type="ECO:0000259" key="2">
    <source>
        <dbReference type="Pfam" id="PF16335"/>
    </source>
</evidence>
<proteinExistence type="predicted"/>
<evidence type="ECO:0000313" key="4">
    <source>
        <dbReference type="EMBL" id="ATY65800.1"/>
    </source>
</evidence>
<dbReference type="EMBL" id="CP023326">
    <property type="protein sequence ID" value="ATY65800.1"/>
    <property type="molecule type" value="Genomic_DNA"/>
</dbReference>
<dbReference type="InterPro" id="IPR052743">
    <property type="entry name" value="Glutaminase_GtaA"/>
</dbReference>
<name>A0A2H4SRR0_CORMI</name>
<feature type="chain" id="PRO_5014184333" evidence="1">
    <location>
        <begin position="21"/>
        <end position="688"/>
    </location>
</feature>
<dbReference type="InterPro" id="IPR008928">
    <property type="entry name" value="6-hairpin_glycosidase_sf"/>
</dbReference>
<keyword evidence="1" id="KW-0732">Signal</keyword>
<dbReference type="InterPro" id="IPR033433">
    <property type="entry name" value="GtaA_N"/>
</dbReference>
<dbReference type="VEuPathDB" id="FungiDB:A9K55_002082"/>
<evidence type="ECO:0000259" key="3">
    <source>
        <dbReference type="Pfam" id="PF17168"/>
    </source>
</evidence>
<dbReference type="Proteomes" id="UP000323067">
    <property type="component" value="Chromosome iii"/>
</dbReference>
<dbReference type="PANTHER" id="PTHR31987">
    <property type="entry name" value="GLUTAMINASE A-RELATED"/>
    <property type="match status" value="1"/>
</dbReference>
<evidence type="ECO:0000313" key="5">
    <source>
        <dbReference type="Proteomes" id="UP000323067"/>
    </source>
</evidence>
<dbReference type="SUPFAM" id="SSF48208">
    <property type="entry name" value="Six-hairpin glycosidases"/>
    <property type="match status" value="1"/>
</dbReference>
<feature type="signal peptide" evidence="1">
    <location>
        <begin position="1"/>
        <end position="20"/>
    </location>
</feature>
<dbReference type="PANTHER" id="PTHR31987:SF1">
    <property type="entry name" value="GLUTAMINASE A"/>
    <property type="match status" value="1"/>
</dbReference>
<dbReference type="AlphaFoldDB" id="A0A2H4SRR0"/>
<organism evidence="4 5">
    <name type="scientific">Cordyceps militaris</name>
    <name type="common">Caterpillar fungus</name>
    <name type="synonym">Clavaria militaris</name>
    <dbReference type="NCBI Taxonomy" id="73501"/>
    <lineage>
        <taxon>Eukaryota</taxon>
        <taxon>Fungi</taxon>
        <taxon>Dikarya</taxon>
        <taxon>Ascomycota</taxon>
        <taxon>Pezizomycotina</taxon>
        <taxon>Sordariomycetes</taxon>
        <taxon>Hypocreomycetidae</taxon>
        <taxon>Hypocreales</taxon>
        <taxon>Cordycipitaceae</taxon>
        <taxon>Cordyceps</taxon>
    </lineage>
</organism>
<sequence length="688" mass="77278">MKFWHVAAAALLAVAGRVESKSTFSPARPPAAPLAVRSPYLNVWLNGLTDGGESGVLPNQWPRFWTEGIQGWQGFIKVDGKTYNWMGNHPSTDYANQTAQSYTSTKTTFVMDVGGQVELTISFLSPVFPKDQMRQSIPFAYMNVEVKSMDGCSHSVQIYSDVSGEFASGDNSALIEWEHQNVNDLHTHRFWRQNQDVFNEANDQASWGHWYWTTKDQSGVSYQIGQDTEVRSQFVNNGSLDGSIDSQFRAVSDRWPVFALSRDLGKVNGSVATLFTIGIAQDEAIQYHGVGDQKGLPSLWRDYYNNDSELVKFFYNDYDYSVEKCLELDQRIEDDSKSAAGQDYATITSLALRQLYGGLQFVGTRDNIKVFLKEISSNSDIQTVDVLFPAFPAMVYLNHDLIRWTLEPLLEYQKSGRYPNKWAVHDLGRYPRALGYDDGNDEPMPLEECGNMIIMMLSYAQKSGNNTYLADNWDLLTRWAEYLIEDAKIPAHQLSTDDFAGQLANQTNLAIKGIIALEAMSEVATRAGHADQKQHYSDIAHAYYGFWSEHGINQAAATPHATLAYDDMDSYGLLYNLWGDKVLGLGFVPAEVYAMQSAWYPQVANAYGMVLDTRGTLTKSDWQVFAASMADEPTKRQFVALMARWINETTTWRALTDLYDTKDGGYPRGIEFTARPVVGGLFAILALQ</sequence>
<evidence type="ECO:0000256" key="1">
    <source>
        <dbReference type="SAM" id="SignalP"/>
    </source>
</evidence>
<protein>
    <submittedName>
        <fullName evidence="4">Glutaminase GtaA</fullName>
    </submittedName>
</protein>
<dbReference type="InterPro" id="IPR032514">
    <property type="entry name" value="GtaA_central"/>
</dbReference>